<name>A0A397QBI3_9HYPH</name>
<evidence type="ECO:0000313" key="1">
    <source>
        <dbReference type="EMBL" id="RIA55464.1"/>
    </source>
</evidence>
<accession>A0A397QBI3</accession>
<evidence type="ECO:0000313" key="2">
    <source>
        <dbReference type="Proteomes" id="UP000266273"/>
    </source>
</evidence>
<keyword evidence="2" id="KW-1185">Reference proteome</keyword>
<dbReference type="EMBL" id="QXDF01000001">
    <property type="protein sequence ID" value="RIA55464.1"/>
    <property type="molecule type" value="Genomic_DNA"/>
</dbReference>
<proteinExistence type="predicted"/>
<dbReference type="Proteomes" id="UP000266273">
    <property type="component" value="Unassembled WGS sequence"/>
</dbReference>
<gene>
    <name evidence="1" type="ORF">BXY53_0530</name>
</gene>
<sequence>MPRSMTLLVLLAGAFLIAGAAALWLERGNAMLLDLSSSVSSFMCL</sequence>
<protein>
    <submittedName>
        <fullName evidence="1">Uncharacterized protein</fullName>
    </submittedName>
</protein>
<reference evidence="1 2" key="1">
    <citation type="submission" date="2018-08" db="EMBL/GenBank/DDBJ databases">
        <title>Genomic Encyclopedia of Archaeal and Bacterial Type Strains, Phase II (KMG-II): from individual species to whole genera.</title>
        <authorList>
            <person name="Goeker M."/>
        </authorList>
    </citation>
    <scope>NUCLEOTIDE SEQUENCE [LARGE SCALE GENOMIC DNA]</scope>
    <source>
        <strain evidence="1 2">DSM 5002</strain>
    </source>
</reference>
<dbReference type="AlphaFoldDB" id="A0A397QBI3"/>
<dbReference type="RefSeq" id="WP_170144306.1">
    <property type="nucleotide sequence ID" value="NZ_QXDF01000001.1"/>
</dbReference>
<comment type="caution">
    <text evidence="1">The sequence shown here is derived from an EMBL/GenBank/DDBJ whole genome shotgun (WGS) entry which is preliminary data.</text>
</comment>
<organism evidence="1 2">
    <name type="scientific">Dichotomicrobium thermohalophilum</name>
    <dbReference type="NCBI Taxonomy" id="933063"/>
    <lineage>
        <taxon>Bacteria</taxon>
        <taxon>Pseudomonadati</taxon>
        <taxon>Pseudomonadota</taxon>
        <taxon>Alphaproteobacteria</taxon>
        <taxon>Hyphomicrobiales</taxon>
        <taxon>Hyphomicrobiaceae</taxon>
        <taxon>Dichotomicrobium</taxon>
    </lineage>
</organism>